<evidence type="ECO:0000313" key="3">
    <source>
        <dbReference type="EMBL" id="BBY76592.1"/>
    </source>
</evidence>
<dbReference type="GO" id="GO:0003677">
    <property type="term" value="F:DNA binding"/>
    <property type="evidence" value="ECO:0007669"/>
    <property type="project" value="UniProtKB-KW"/>
</dbReference>
<evidence type="ECO:0000313" key="4">
    <source>
        <dbReference type="Proteomes" id="UP000466554"/>
    </source>
</evidence>
<protein>
    <recommendedName>
        <fullName evidence="5">Tyr recombinase domain-containing protein</fullName>
    </recommendedName>
</protein>
<accession>A0A7I7U5F1</accession>
<dbReference type="SUPFAM" id="SSF56349">
    <property type="entry name" value="DNA breaking-rejoining enzymes"/>
    <property type="match status" value="1"/>
</dbReference>
<dbReference type="GO" id="GO:0015074">
    <property type="term" value="P:DNA integration"/>
    <property type="evidence" value="ECO:0007669"/>
    <property type="project" value="InterPro"/>
</dbReference>
<keyword evidence="2" id="KW-0233">DNA recombination</keyword>
<dbReference type="Proteomes" id="UP000466554">
    <property type="component" value="Chromosome"/>
</dbReference>
<evidence type="ECO:0000256" key="2">
    <source>
        <dbReference type="ARBA" id="ARBA00023172"/>
    </source>
</evidence>
<reference evidence="3 4" key="1">
    <citation type="journal article" date="2019" name="Emerg. Microbes Infect.">
        <title>Comprehensive subspecies identification of 175 nontuberculous mycobacteria species based on 7547 genomic profiles.</title>
        <authorList>
            <person name="Matsumoto Y."/>
            <person name="Kinjo T."/>
            <person name="Motooka D."/>
            <person name="Nabeya D."/>
            <person name="Jung N."/>
            <person name="Uechi K."/>
            <person name="Horii T."/>
            <person name="Iida T."/>
            <person name="Fujita J."/>
            <person name="Nakamura S."/>
        </authorList>
    </citation>
    <scope>NUCLEOTIDE SEQUENCE [LARGE SCALE GENOMIC DNA]</scope>
    <source>
        <strain evidence="3 4">JCM 6367</strain>
    </source>
</reference>
<dbReference type="InterPro" id="IPR011010">
    <property type="entry name" value="DNA_brk_join_enz"/>
</dbReference>
<dbReference type="InterPro" id="IPR013762">
    <property type="entry name" value="Integrase-like_cat_sf"/>
</dbReference>
<sequence>MHCSTLKRATSTGLLHDLVTLRLRGEPVAQRDKRGKRSAEVLTWLRASPGGASYSEMYAEFGNAGEKAVARLVASGEVRRPRRGLYVAAQPADPPRPKVAGGVSARTVVTMLVVLSSALDDAAKRGLVVRNVARLVDRPKIEHREMSTWTPAEAATFREHSRADRLHACWLLTLAGLRRSEVLGLRWTDVDLDAGTVAIAQGRVVVQGEGTMTGDPKSHRSRRVLSMPADVVMIALIGSPQVCSPKFLTCEQRSV</sequence>
<dbReference type="InterPro" id="IPR010998">
    <property type="entry name" value="Integrase_recombinase_N"/>
</dbReference>
<keyword evidence="1" id="KW-0238">DNA-binding</keyword>
<gene>
    <name evidence="3" type="ORF">MPRF_34910</name>
</gene>
<name>A0A7I7U5F1_MYCPF</name>
<organism evidence="3 4">
    <name type="scientific">Mycolicibacterium parafortuitum</name>
    <name type="common">Mycobacterium parafortuitum</name>
    <dbReference type="NCBI Taxonomy" id="39692"/>
    <lineage>
        <taxon>Bacteria</taxon>
        <taxon>Bacillati</taxon>
        <taxon>Actinomycetota</taxon>
        <taxon>Actinomycetes</taxon>
        <taxon>Mycobacteriales</taxon>
        <taxon>Mycobacteriaceae</taxon>
        <taxon>Mycolicibacterium</taxon>
    </lineage>
</organism>
<dbReference type="Gene3D" id="1.10.150.130">
    <property type="match status" value="1"/>
</dbReference>
<dbReference type="GO" id="GO:0006310">
    <property type="term" value="P:DNA recombination"/>
    <property type="evidence" value="ECO:0007669"/>
    <property type="project" value="UniProtKB-KW"/>
</dbReference>
<dbReference type="AlphaFoldDB" id="A0A7I7U5F1"/>
<evidence type="ECO:0008006" key="5">
    <source>
        <dbReference type="Google" id="ProtNLM"/>
    </source>
</evidence>
<dbReference type="EMBL" id="AP022598">
    <property type="protein sequence ID" value="BBY76592.1"/>
    <property type="molecule type" value="Genomic_DNA"/>
</dbReference>
<evidence type="ECO:0000256" key="1">
    <source>
        <dbReference type="ARBA" id="ARBA00023125"/>
    </source>
</evidence>
<dbReference type="Gene3D" id="1.10.443.10">
    <property type="entry name" value="Intergrase catalytic core"/>
    <property type="match status" value="1"/>
</dbReference>
<proteinExistence type="predicted"/>